<dbReference type="Proteomes" id="UP000269265">
    <property type="component" value="Unassembled WGS sequence"/>
</dbReference>
<accession>A0A426UZB2</accession>
<feature type="region of interest" description="Disordered" evidence="1">
    <location>
        <begin position="60"/>
        <end position="79"/>
    </location>
</feature>
<feature type="transmembrane region" description="Helical" evidence="2">
    <location>
        <begin position="12"/>
        <end position="31"/>
    </location>
</feature>
<organism evidence="3 4">
    <name type="scientific">Aquabacterium soli</name>
    <dbReference type="NCBI Taxonomy" id="2493092"/>
    <lineage>
        <taxon>Bacteria</taxon>
        <taxon>Pseudomonadati</taxon>
        <taxon>Pseudomonadota</taxon>
        <taxon>Betaproteobacteria</taxon>
        <taxon>Burkholderiales</taxon>
        <taxon>Aquabacterium</taxon>
    </lineage>
</organism>
<name>A0A426UZB2_9BURK</name>
<evidence type="ECO:0000256" key="2">
    <source>
        <dbReference type="SAM" id="Phobius"/>
    </source>
</evidence>
<evidence type="ECO:0008006" key="5">
    <source>
        <dbReference type="Google" id="ProtNLM"/>
    </source>
</evidence>
<evidence type="ECO:0000313" key="4">
    <source>
        <dbReference type="Proteomes" id="UP000269265"/>
    </source>
</evidence>
<keyword evidence="2" id="KW-1133">Transmembrane helix</keyword>
<comment type="caution">
    <text evidence="3">The sequence shown here is derived from an EMBL/GenBank/DDBJ whole genome shotgun (WGS) entry which is preliminary data.</text>
</comment>
<keyword evidence="2" id="KW-0472">Membrane</keyword>
<feature type="transmembrane region" description="Helical" evidence="2">
    <location>
        <begin position="37"/>
        <end position="58"/>
    </location>
</feature>
<sequence>MATSYRDPKKPLWLLPALIPAIVATGPVAQLMGQDHAAWYVLPFLVLFVLVPILEWLIGDDTSNPPEAAVPDLEPWLQA</sequence>
<evidence type="ECO:0000313" key="3">
    <source>
        <dbReference type="EMBL" id="RRR99951.1"/>
    </source>
</evidence>
<protein>
    <recommendedName>
        <fullName evidence="5">Alkane 1-monooxygenase</fullName>
    </recommendedName>
</protein>
<dbReference type="AlphaFoldDB" id="A0A426UZB2"/>
<proteinExistence type="predicted"/>
<dbReference type="RefSeq" id="WP_125245598.1">
    <property type="nucleotide sequence ID" value="NZ_RSED01000038.1"/>
</dbReference>
<reference evidence="3 4" key="1">
    <citation type="submission" date="2018-12" db="EMBL/GenBank/DDBJ databases">
        <title>The whole draft genome of Aquabacterium sp. SJQ9.</title>
        <authorList>
            <person name="Sun L."/>
            <person name="Gao X."/>
            <person name="Chen W."/>
            <person name="Huang K."/>
        </authorList>
    </citation>
    <scope>NUCLEOTIDE SEQUENCE [LARGE SCALE GENOMIC DNA]</scope>
    <source>
        <strain evidence="3 4">SJQ9</strain>
    </source>
</reference>
<evidence type="ECO:0000256" key="1">
    <source>
        <dbReference type="SAM" id="MobiDB-lite"/>
    </source>
</evidence>
<dbReference type="EMBL" id="RSED01000038">
    <property type="protein sequence ID" value="RRR99951.1"/>
    <property type="molecule type" value="Genomic_DNA"/>
</dbReference>
<keyword evidence="2" id="KW-0812">Transmembrane</keyword>
<keyword evidence="4" id="KW-1185">Reference proteome</keyword>
<gene>
    <name evidence="3" type="ORF">EIP75_23365</name>
</gene>